<keyword evidence="2" id="KW-1185">Reference proteome</keyword>
<name>A0ABW3HCX6_9GAMM</name>
<dbReference type="InterPro" id="IPR036866">
    <property type="entry name" value="RibonucZ/Hydroxyglut_hydro"/>
</dbReference>
<accession>A0ABW3HCX6</accession>
<dbReference type="RefSeq" id="WP_379068331.1">
    <property type="nucleotide sequence ID" value="NZ_JBHTIT010000001.1"/>
</dbReference>
<protein>
    <recommendedName>
        <fullName evidence="3">Metallo-beta-lactamase superfamily protein</fullName>
    </recommendedName>
</protein>
<dbReference type="EMBL" id="JBHTIT010000001">
    <property type="protein sequence ID" value="MFD0949084.1"/>
    <property type="molecule type" value="Genomic_DNA"/>
</dbReference>
<reference evidence="2" key="1">
    <citation type="journal article" date="2019" name="Int. J. Syst. Evol. Microbiol.">
        <title>The Global Catalogue of Microorganisms (GCM) 10K type strain sequencing project: providing services to taxonomists for standard genome sequencing and annotation.</title>
        <authorList>
            <consortium name="The Broad Institute Genomics Platform"/>
            <consortium name="The Broad Institute Genome Sequencing Center for Infectious Disease"/>
            <person name="Wu L."/>
            <person name="Ma J."/>
        </authorList>
    </citation>
    <scope>NUCLEOTIDE SEQUENCE [LARGE SCALE GENOMIC DNA]</scope>
    <source>
        <strain evidence="2">CCUG 63419</strain>
    </source>
</reference>
<sequence>MKEEIIALSEHFWSIRGVFKVAGILNIGTHASLVKQKTGKFILLDAYTLQGELKSTVDALTRDGQDIEAIINLHPFHTVHVRNAHQQYPKAKLYGTQRHLEKFPELPWQPELTDSDAFAGLFADEFEFSVPAGVDFISHNEHIHFSSVLAYHKPSRIIHADDTLMYLQLPGLLGKLKKPEVTFHLTLASALQKRPLAAQEFRAWAVQLAAQWQDAEQLCAAHSAVLLPDALQGRSIPSRIQTALAKVEKVLLRHEQKYG</sequence>
<dbReference type="Gene3D" id="3.60.15.10">
    <property type="entry name" value="Ribonuclease Z/Hydroxyacylglutathione hydrolase-like"/>
    <property type="match status" value="1"/>
</dbReference>
<dbReference type="SUPFAM" id="SSF56281">
    <property type="entry name" value="Metallo-hydrolase/oxidoreductase"/>
    <property type="match status" value="1"/>
</dbReference>
<evidence type="ECO:0008006" key="3">
    <source>
        <dbReference type="Google" id="ProtNLM"/>
    </source>
</evidence>
<gene>
    <name evidence="1" type="ORF">ACFQ0F_01520</name>
</gene>
<dbReference type="Proteomes" id="UP001597044">
    <property type="component" value="Unassembled WGS sequence"/>
</dbReference>
<evidence type="ECO:0000313" key="2">
    <source>
        <dbReference type="Proteomes" id="UP001597044"/>
    </source>
</evidence>
<evidence type="ECO:0000313" key="1">
    <source>
        <dbReference type="EMBL" id="MFD0949084.1"/>
    </source>
</evidence>
<organism evidence="1 2">
    <name type="scientific">Paraperlucidibaca wandonensis</name>
    <dbReference type="NCBI Taxonomy" id="1268273"/>
    <lineage>
        <taxon>Bacteria</taxon>
        <taxon>Pseudomonadati</taxon>
        <taxon>Pseudomonadota</taxon>
        <taxon>Gammaproteobacteria</taxon>
        <taxon>Moraxellales</taxon>
        <taxon>Moraxellaceae</taxon>
        <taxon>Paraperlucidibaca</taxon>
    </lineage>
</organism>
<proteinExistence type="predicted"/>
<comment type="caution">
    <text evidence="1">The sequence shown here is derived from an EMBL/GenBank/DDBJ whole genome shotgun (WGS) entry which is preliminary data.</text>
</comment>